<evidence type="ECO:0000313" key="3">
    <source>
        <dbReference type="Proteomes" id="UP000182278"/>
    </source>
</evidence>
<dbReference type="Pfam" id="PF04909">
    <property type="entry name" value="Amidohydro_2"/>
    <property type="match status" value="1"/>
</dbReference>
<proteinExistence type="predicted"/>
<dbReference type="EMBL" id="MNUO01000111">
    <property type="protein sequence ID" value="OIN96115.1"/>
    <property type="molecule type" value="Genomic_DNA"/>
</dbReference>
<dbReference type="InterPro" id="IPR006680">
    <property type="entry name" value="Amidohydro-rel"/>
</dbReference>
<dbReference type="SUPFAM" id="SSF51556">
    <property type="entry name" value="Metallo-dependent hydrolases"/>
    <property type="match status" value="1"/>
</dbReference>
<dbReference type="STRING" id="1817893.AUJ66_07295"/>
<dbReference type="Proteomes" id="UP000182278">
    <property type="component" value="Unassembled WGS sequence"/>
</dbReference>
<sequence length="254" mass="29119">MKVNFFDVNICFGKSRKGIYKPADSVSELLSKLNSAGIEKALVWHISQYENSPVKENAVLSQMISPYPGLLGTWVILPPQTKELPVQKEFFSRMKKDRIFALRAFPDFHRFLLNRVTFGKFLEEIEERRIPLLLSMDIMGAGISWQTVYDILEEFPRLVLILCDLPVWGSDRYFRPLIEKYPNFYLETSFLLQSGVLESFVRDYGAGKLLFGSGFPYRDFGGPMLYLLHADISNEDKIAIAGSNLSRIISEVKL</sequence>
<comment type="caution">
    <text evidence="2">The sequence shown here is derived from an EMBL/GenBank/DDBJ whole genome shotgun (WGS) entry which is preliminary data.</text>
</comment>
<organism evidence="2 3">
    <name type="scientific">Candidatus Desantisbacteria bacterium CG1_02_38_46</name>
    <dbReference type="NCBI Taxonomy" id="1817893"/>
    <lineage>
        <taxon>Bacteria</taxon>
        <taxon>Candidatus Desantisiibacteriota</taxon>
    </lineage>
</organism>
<dbReference type="AlphaFoldDB" id="A0A1J4S9M7"/>
<gene>
    <name evidence="2" type="ORF">AUJ66_07295</name>
</gene>
<dbReference type="GO" id="GO:0016787">
    <property type="term" value="F:hydrolase activity"/>
    <property type="evidence" value="ECO:0007669"/>
    <property type="project" value="InterPro"/>
</dbReference>
<reference evidence="2 3" key="1">
    <citation type="journal article" date="2016" name="Environ. Microbiol.">
        <title>Genomic resolution of a cold subsurface aquifer community provides metabolic insights for novel microbes adapted to high CO concentrations.</title>
        <authorList>
            <person name="Probst A.J."/>
            <person name="Castelle C.J."/>
            <person name="Singh A."/>
            <person name="Brown C.T."/>
            <person name="Anantharaman K."/>
            <person name="Sharon I."/>
            <person name="Hug L.A."/>
            <person name="Burstein D."/>
            <person name="Emerson J.B."/>
            <person name="Thomas B.C."/>
            <person name="Banfield J.F."/>
        </authorList>
    </citation>
    <scope>NUCLEOTIDE SEQUENCE [LARGE SCALE GENOMIC DNA]</scope>
    <source>
        <strain evidence="2">CG1_02_38_46</strain>
    </source>
</reference>
<accession>A0A1J4S9M7</accession>
<evidence type="ECO:0000313" key="2">
    <source>
        <dbReference type="EMBL" id="OIN96115.1"/>
    </source>
</evidence>
<protein>
    <recommendedName>
        <fullName evidence="1">Amidohydrolase-related domain-containing protein</fullName>
    </recommendedName>
</protein>
<feature type="domain" description="Amidohydrolase-related" evidence="1">
    <location>
        <begin position="56"/>
        <end position="244"/>
    </location>
</feature>
<name>A0A1J4S9M7_9BACT</name>
<evidence type="ECO:0000259" key="1">
    <source>
        <dbReference type="Pfam" id="PF04909"/>
    </source>
</evidence>
<dbReference type="InterPro" id="IPR032466">
    <property type="entry name" value="Metal_Hydrolase"/>
</dbReference>
<dbReference type="Gene3D" id="3.20.20.140">
    <property type="entry name" value="Metal-dependent hydrolases"/>
    <property type="match status" value="1"/>
</dbReference>